<evidence type="ECO:0000256" key="13">
    <source>
        <dbReference type="ARBA" id="ARBA00023242"/>
    </source>
</evidence>
<organism evidence="18 19">
    <name type="scientific">Frankliniella occidentalis</name>
    <name type="common">Western flower thrips</name>
    <name type="synonym">Euthrips occidentalis</name>
    <dbReference type="NCBI Taxonomy" id="133901"/>
    <lineage>
        <taxon>Eukaryota</taxon>
        <taxon>Metazoa</taxon>
        <taxon>Ecdysozoa</taxon>
        <taxon>Arthropoda</taxon>
        <taxon>Hexapoda</taxon>
        <taxon>Insecta</taxon>
        <taxon>Pterygota</taxon>
        <taxon>Neoptera</taxon>
        <taxon>Paraneoptera</taxon>
        <taxon>Thysanoptera</taxon>
        <taxon>Terebrantia</taxon>
        <taxon>Thripoidea</taxon>
        <taxon>Thripidae</taxon>
        <taxon>Frankliniella</taxon>
    </lineage>
</organism>
<evidence type="ECO:0000256" key="11">
    <source>
        <dbReference type="ARBA" id="ARBA00023125"/>
    </source>
</evidence>
<keyword evidence="4" id="KW-0808">Transferase</keyword>
<dbReference type="GO" id="GO:0008270">
    <property type="term" value="F:zinc ion binding"/>
    <property type="evidence" value="ECO:0007669"/>
    <property type="project" value="UniProtKB-KW"/>
</dbReference>
<dbReference type="GO" id="GO:0005634">
    <property type="term" value="C:nucleus"/>
    <property type="evidence" value="ECO:0007669"/>
    <property type="project" value="UniProtKB-SubCell"/>
</dbReference>
<feature type="domain" description="C2H2-type" evidence="16">
    <location>
        <begin position="321"/>
        <end position="348"/>
    </location>
</feature>
<dbReference type="GO" id="GO:0003677">
    <property type="term" value="F:DNA binding"/>
    <property type="evidence" value="ECO:0007669"/>
    <property type="project" value="UniProtKB-KW"/>
</dbReference>
<keyword evidence="5" id="KW-0949">S-adenosyl-L-methionine</keyword>
<dbReference type="SMART" id="SM00355">
    <property type="entry name" value="ZnF_C2H2"/>
    <property type="match status" value="11"/>
</dbReference>
<dbReference type="FunFam" id="3.30.160.60:FF:000624">
    <property type="entry name" value="zinc finger protein 697"/>
    <property type="match status" value="1"/>
</dbReference>
<feature type="domain" description="C2H2-type" evidence="16">
    <location>
        <begin position="405"/>
        <end position="432"/>
    </location>
</feature>
<evidence type="ECO:0000256" key="4">
    <source>
        <dbReference type="ARBA" id="ARBA00022679"/>
    </source>
</evidence>
<feature type="domain" description="C2H2-type" evidence="16">
    <location>
        <begin position="461"/>
        <end position="488"/>
    </location>
</feature>
<evidence type="ECO:0000313" key="19">
    <source>
        <dbReference type="RefSeq" id="XP_052125521.1"/>
    </source>
</evidence>
<dbReference type="GeneID" id="113217427"/>
<evidence type="ECO:0000313" key="18">
    <source>
        <dbReference type="Proteomes" id="UP000504606"/>
    </source>
</evidence>
<dbReference type="SUPFAM" id="SSF57667">
    <property type="entry name" value="beta-beta-alpha zinc fingers"/>
    <property type="match status" value="6"/>
</dbReference>
<evidence type="ECO:0000259" key="16">
    <source>
        <dbReference type="PROSITE" id="PS50157"/>
    </source>
</evidence>
<dbReference type="Pfam" id="PF21549">
    <property type="entry name" value="PRDM2_PR"/>
    <property type="match status" value="1"/>
</dbReference>
<keyword evidence="13" id="KW-0539">Nucleus</keyword>
<feature type="domain" description="C2H2-type" evidence="16">
    <location>
        <begin position="377"/>
        <end position="404"/>
    </location>
</feature>
<accession>A0A9C6WXH3</accession>
<evidence type="ECO:0000256" key="8">
    <source>
        <dbReference type="ARBA" id="ARBA00022771"/>
    </source>
</evidence>
<dbReference type="RefSeq" id="XP_052125521.1">
    <property type="nucleotide sequence ID" value="XM_052269561.1"/>
</dbReference>
<dbReference type="Proteomes" id="UP000504606">
    <property type="component" value="Unplaced"/>
</dbReference>
<feature type="region of interest" description="Disordered" evidence="15">
    <location>
        <begin position="1"/>
        <end position="70"/>
    </location>
</feature>
<dbReference type="GO" id="GO:0006355">
    <property type="term" value="P:regulation of DNA-templated transcription"/>
    <property type="evidence" value="ECO:0007669"/>
    <property type="project" value="UniProtKB-ARBA"/>
</dbReference>
<feature type="compositionally biased region" description="Low complexity" evidence="15">
    <location>
        <begin position="17"/>
        <end position="27"/>
    </location>
</feature>
<dbReference type="GO" id="GO:0008757">
    <property type="term" value="F:S-adenosylmethionine-dependent methyltransferase activity"/>
    <property type="evidence" value="ECO:0007669"/>
    <property type="project" value="UniProtKB-ARBA"/>
</dbReference>
<name>A0A9C6WXH3_FRAOC</name>
<dbReference type="FunFam" id="3.30.160.60:FF:000774">
    <property type="entry name" value="Zinc finger protein"/>
    <property type="match status" value="2"/>
</dbReference>
<dbReference type="InterPro" id="IPR036236">
    <property type="entry name" value="Znf_C2H2_sf"/>
</dbReference>
<dbReference type="FunFam" id="3.30.160.60:FF:000267">
    <property type="entry name" value="Zinc finger and BTB domain-containing 49"/>
    <property type="match status" value="1"/>
</dbReference>
<keyword evidence="3" id="KW-0489">Methyltransferase</keyword>
<keyword evidence="12" id="KW-0804">Transcription</keyword>
<dbReference type="PROSITE" id="PS00028">
    <property type="entry name" value="ZINC_FINGER_C2H2_1"/>
    <property type="match status" value="10"/>
</dbReference>
<dbReference type="InterPro" id="IPR001214">
    <property type="entry name" value="SET_dom"/>
</dbReference>
<evidence type="ECO:0000256" key="3">
    <source>
        <dbReference type="ARBA" id="ARBA00022603"/>
    </source>
</evidence>
<feature type="domain" description="C2H2-type" evidence="16">
    <location>
        <begin position="573"/>
        <end position="600"/>
    </location>
</feature>
<dbReference type="CDD" id="cd19193">
    <property type="entry name" value="PR-SET_PRDM7_9"/>
    <property type="match status" value="1"/>
</dbReference>
<evidence type="ECO:0000256" key="1">
    <source>
        <dbReference type="ARBA" id="ARBA00004123"/>
    </source>
</evidence>
<dbReference type="AlphaFoldDB" id="A0A9C6WXH3"/>
<evidence type="ECO:0000256" key="7">
    <source>
        <dbReference type="ARBA" id="ARBA00022737"/>
    </source>
</evidence>
<dbReference type="GO" id="GO:0008170">
    <property type="term" value="F:N-methyltransferase activity"/>
    <property type="evidence" value="ECO:0007669"/>
    <property type="project" value="UniProtKB-ARBA"/>
</dbReference>
<dbReference type="FunFam" id="3.30.160.60:FF:000072">
    <property type="entry name" value="zinc finger protein 143 isoform X1"/>
    <property type="match status" value="1"/>
</dbReference>
<reference evidence="19" key="1">
    <citation type="submission" date="2025-08" db="UniProtKB">
        <authorList>
            <consortium name="RefSeq"/>
        </authorList>
    </citation>
    <scope>IDENTIFICATION</scope>
    <source>
        <tissue evidence="19">Whole organism</tissue>
    </source>
</reference>
<evidence type="ECO:0000256" key="10">
    <source>
        <dbReference type="ARBA" id="ARBA00023015"/>
    </source>
</evidence>
<dbReference type="PROSITE" id="PS50280">
    <property type="entry name" value="SET"/>
    <property type="match status" value="1"/>
</dbReference>
<evidence type="ECO:0000256" key="5">
    <source>
        <dbReference type="ARBA" id="ARBA00022691"/>
    </source>
</evidence>
<feature type="domain" description="C2H2-type" evidence="16">
    <location>
        <begin position="517"/>
        <end position="544"/>
    </location>
</feature>
<feature type="domain" description="SET" evidence="17">
    <location>
        <begin position="114"/>
        <end position="225"/>
    </location>
</feature>
<keyword evidence="7" id="KW-0677">Repeat</keyword>
<comment type="similarity">
    <text evidence="2">Belongs to the krueppel C2H2-type zinc-finger protein family.</text>
</comment>
<dbReference type="FunFam" id="3.30.160.60:FF:002343">
    <property type="entry name" value="Zinc finger protein 33A"/>
    <property type="match status" value="2"/>
</dbReference>
<evidence type="ECO:0000256" key="9">
    <source>
        <dbReference type="ARBA" id="ARBA00022833"/>
    </source>
</evidence>
<proteinExistence type="inferred from homology"/>
<dbReference type="FunFam" id="3.30.160.60:FF:000110">
    <property type="entry name" value="Zinc finger protein-like"/>
    <property type="match status" value="1"/>
</dbReference>
<dbReference type="FunFam" id="3.30.160.60:FF:000736">
    <property type="entry name" value="Zinc finger protein 423"/>
    <property type="match status" value="1"/>
</dbReference>
<gene>
    <name evidence="19" type="primary">LOC113217427</name>
</gene>
<sequence>MMSKQQPKKDNAVPVVSTRTRSTSASRTTRKNKREATSASTAAPEAPPAPRDPKSGVTRSTEPVLQDDEDDVIFCDDCQKDWPGDCPEHGPLLVIADTEVAVGRPDRALLTVPPQLVVLVSKIPGAGLGVWTRQAVPRRVRFGPYEGDTVPADQETGYGWEIYRAGKPTHCVDALDVTSSNWLRFVNCARHSGEQNLFPYQYKGKLYYRTTHDIPANTELLVWYGDSYAKDLGVDPEAYEDPAQLDQRALTGTFPCERCNLCFVSPLLLAQHHRCGACSAEIRRRRACAAPSGAVGGELGDGAAVASGGGDQGAAVPDKPHRCETCGAAFKREDDLQRHIRTHSGKKPHSCPTCGAGFAQRGNLLTHMIIHTGEKPYGCQTCGAAFVQSGNLLKHMRTHTGDRPHTCQTCGAAFAESGHLRKHMRTHTGEKPYSCQTCGASFAESGHLRKHMRTHTSEKPYSCQTCGAGFSQSCNLRKHMRTHTSERPNACQTCGAAFAQSGNLRKHMRTHTGKKPYGCKTCGASFAESGDLRRHVRTHTGEKPYTCETCGAAFAQSGNLRKHMRTHTGEKPYVCQTCSASFAESGHLRNHMRTHTGKKSI</sequence>
<dbReference type="PROSITE" id="PS50157">
    <property type="entry name" value="ZINC_FINGER_C2H2_2"/>
    <property type="match status" value="10"/>
</dbReference>
<feature type="domain" description="C2H2-type" evidence="16">
    <location>
        <begin position="433"/>
        <end position="460"/>
    </location>
</feature>
<dbReference type="Pfam" id="PF00096">
    <property type="entry name" value="zf-C2H2"/>
    <property type="match status" value="10"/>
</dbReference>
<evidence type="ECO:0000256" key="12">
    <source>
        <dbReference type="ARBA" id="ARBA00023163"/>
    </source>
</evidence>
<keyword evidence="9" id="KW-0862">Zinc</keyword>
<keyword evidence="18" id="KW-1185">Reference proteome</keyword>
<dbReference type="InterPro" id="IPR044417">
    <property type="entry name" value="PRDM7_9_PR-SET"/>
</dbReference>
<keyword evidence="10" id="KW-0805">Transcription regulation</keyword>
<dbReference type="Gene3D" id="2.170.270.10">
    <property type="entry name" value="SET domain"/>
    <property type="match status" value="1"/>
</dbReference>
<dbReference type="GO" id="GO:0032259">
    <property type="term" value="P:methylation"/>
    <property type="evidence" value="ECO:0007669"/>
    <property type="project" value="UniProtKB-KW"/>
</dbReference>
<dbReference type="InterPro" id="IPR046341">
    <property type="entry name" value="SET_dom_sf"/>
</dbReference>
<dbReference type="SMART" id="SM00317">
    <property type="entry name" value="SET"/>
    <property type="match status" value="1"/>
</dbReference>
<evidence type="ECO:0000256" key="15">
    <source>
        <dbReference type="SAM" id="MobiDB-lite"/>
    </source>
</evidence>
<dbReference type="InterPro" id="IPR013087">
    <property type="entry name" value="Znf_C2H2_type"/>
</dbReference>
<evidence type="ECO:0000259" key="17">
    <source>
        <dbReference type="PROSITE" id="PS50280"/>
    </source>
</evidence>
<keyword evidence="8 14" id="KW-0863">Zinc-finger</keyword>
<feature type="domain" description="C2H2-type" evidence="16">
    <location>
        <begin position="545"/>
        <end position="572"/>
    </location>
</feature>
<dbReference type="GO" id="GO:0042054">
    <property type="term" value="F:histone methyltransferase activity"/>
    <property type="evidence" value="ECO:0007669"/>
    <property type="project" value="InterPro"/>
</dbReference>
<protein>
    <submittedName>
        <fullName evidence="19">Histone-lysine N-methyltransferase PRDM9-like isoform X3</fullName>
    </submittedName>
</protein>
<dbReference type="FunFam" id="3.30.160.60:FF:001480">
    <property type="entry name" value="Si:cabz01071911.3"/>
    <property type="match status" value="1"/>
</dbReference>
<evidence type="ECO:0000256" key="14">
    <source>
        <dbReference type="PROSITE-ProRule" id="PRU00042"/>
    </source>
</evidence>
<feature type="domain" description="C2H2-type" evidence="16">
    <location>
        <begin position="489"/>
        <end position="516"/>
    </location>
</feature>
<evidence type="ECO:0000256" key="6">
    <source>
        <dbReference type="ARBA" id="ARBA00022723"/>
    </source>
</evidence>
<keyword evidence="11" id="KW-0238">DNA-binding</keyword>
<feature type="domain" description="C2H2-type" evidence="16">
    <location>
        <begin position="349"/>
        <end position="376"/>
    </location>
</feature>
<keyword evidence="6" id="KW-0479">Metal-binding</keyword>
<dbReference type="Gene3D" id="3.30.160.60">
    <property type="entry name" value="Classic Zinc Finger"/>
    <property type="match status" value="10"/>
</dbReference>
<dbReference type="PANTHER" id="PTHR23226">
    <property type="entry name" value="ZINC FINGER AND SCAN DOMAIN-CONTAINING"/>
    <property type="match status" value="1"/>
</dbReference>
<comment type="subcellular location">
    <subcellularLocation>
        <location evidence="1">Nucleus</location>
    </subcellularLocation>
</comment>
<evidence type="ECO:0000256" key="2">
    <source>
        <dbReference type="ARBA" id="ARBA00006991"/>
    </source>
</evidence>
<dbReference type="SUPFAM" id="SSF82199">
    <property type="entry name" value="SET domain"/>
    <property type="match status" value="1"/>
</dbReference>